<gene>
    <name evidence="2" type="ORF">UHOR_08703</name>
</gene>
<keyword evidence="3" id="KW-1185">Reference proteome</keyword>
<dbReference type="HOGENOM" id="CLU_1099188_0_0_1"/>
<evidence type="ECO:0000313" key="2">
    <source>
        <dbReference type="EMBL" id="CCF49081.1"/>
    </source>
</evidence>
<keyword evidence="1" id="KW-0812">Transmembrane</keyword>
<comment type="caution">
    <text evidence="2">The sequence shown here is derived from an EMBL/GenBank/DDBJ whole genome shotgun (WGS) entry which is preliminary data.</text>
</comment>
<protein>
    <submittedName>
        <fullName evidence="2">Uncharacterized protein</fullName>
    </submittedName>
</protein>
<dbReference type="Proteomes" id="UP000006174">
    <property type="component" value="Unassembled WGS sequence"/>
</dbReference>
<evidence type="ECO:0000313" key="3">
    <source>
        <dbReference type="Proteomes" id="UP000006174"/>
    </source>
</evidence>
<keyword evidence="1" id="KW-1133">Transmembrane helix</keyword>
<organism evidence="2 3">
    <name type="scientific">Ustilago hordei</name>
    <name type="common">Barley covered smut fungus</name>
    <dbReference type="NCBI Taxonomy" id="120017"/>
    <lineage>
        <taxon>Eukaryota</taxon>
        <taxon>Fungi</taxon>
        <taxon>Dikarya</taxon>
        <taxon>Basidiomycota</taxon>
        <taxon>Ustilaginomycotina</taxon>
        <taxon>Ustilaginomycetes</taxon>
        <taxon>Ustilaginales</taxon>
        <taxon>Ustilaginaceae</taxon>
        <taxon>Ustilago</taxon>
    </lineage>
</organism>
<sequence length="253" mass="28070">MLPSCNSPSSRISVLSVNPLAEDKPEARLRMLRLATRSFVICVVRKPLPANEWRNAGFLLSRRKFSLGRFRVGISDALLALSSGLQQKLAIANLRLYTERAICNPLSPAFESREELLQKWLSRVAYPDVAISNSNSSSVESPFELLLLFLNLFAMPMFAISMFAISMFAIPCSCQLFAIRPTVRPLAFAFSHPLSLPRCSLLPSVTDASAKRSPSLEQQELMSLHQPTHQRSIIASSFATQSSSKWNDGVIRG</sequence>
<evidence type="ECO:0000256" key="1">
    <source>
        <dbReference type="SAM" id="Phobius"/>
    </source>
</evidence>
<proteinExistence type="predicted"/>
<dbReference type="EMBL" id="CAGI01000140">
    <property type="protein sequence ID" value="CCF49081.1"/>
    <property type="molecule type" value="Genomic_DNA"/>
</dbReference>
<keyword evidence="1" id="KW-0472">Membrane</keyword>
<name>I2FQ88_USTHO</name>
<accession>I2FQ88</accession>
<dbReference type="AlphaFoldDB" id="I2FQ88"/>
<reference evidence="2 3" key="1">
    <citation type="journal article" date="2012" name="Plant Cell">
        <title>Genome comparison of barley and maize smut fungi reveals targeted loss of RNA silencing components and species-specific presence of transposable elements.</title>
        <authorList>
            <person name="Laurie J.D."/>
            <person name="Ali S."/>
            <person name="Linning R."/>
            <person name="Mannhaupt G."/>
            <person name="Wong P."/>
            <person name="Gueldener U."/>
            <person name="Muensterkoetter M."/>
            <person name="Moore R."/>
            <person name="Kahmann R."/>
            <person name="Bakkeren G."/>
            <person name="Schirawski J."/>
        </authorList>
    </citation>
    <scope>NUCLEOTIDE SEQUENCE [LARGE SCALE GENOMIC DNA]</scope>
    <source>
        <strain evidence="3">Uh4875-4</strain>
    </source>
</reference>
<feature type="transmembrane region" description="Helical" evidence="1">
    <location>
        <begin position="145"/>
        <end position="170"/>
    </location>
</feature>